<feature type="domain" description="DUF7918" evidence="3">
    <location>
        <begin position="8"/>
        <end position="200"/>
    </location>
</feature>
<gene>
    <name evidence="4" type="ORF">GALMADRAFT_231248</name>
</gene>
<evidence type="ECO:0000313" key="4">
    <source>
        <dbReference type="EMBL" id="KDR68600.1"/>
    </source>
</evidence>
<accession>A0A067SCD9</accession>
<dbReference type="EMBL" id="KL142407">
    <property type="protein sequence ID" value="KDR68600.1"/>
    <property type="molecule type" value="Genomic_DNA"/>
</dbReference>
<evidence type="ECO:0000256" key="2">
    <source>
        <dbReference type="SAM" id="MobiDB-lite"/>
    </source>
</evidence>
<feature type="coiled-coil region" evidence="1">
    <location>
        <begin position="268"/>
        <end position="311"/>
    </location>
</feature>
<feature type="region of interest" description="Disordered" evidence="2">
    <location>
        <begin position="331"/>
        <end position="368"/>
    </location>
</feature>
<dbReference type="Proteomes" id="UP000027222">
    <property type="component" value="Unassembled WGS sequence"/>
</dbReference>
<protein>
    <recommendedName>
        <fullName evidence="3">DUF7918 domain-containing protein</fullName>
    </recommendedName>
</protein>
<organism evidence="4 5">
    <name type="scientific">Galerina marginata (strain CBS 339.88)</name>
    <dbReference type="NCBI Taxonomy" id="685588"/>
    <lineage>
        <taxon>Eukaryota</taxon>
        <taxon>Fungi</taxon>
        <taxon>Dikarya</taxon>
        <taxon>Basidiomycota</taxon>
        <taxon>Agaricomycotina</taxon>
        <taxon>Agaricomycetes</taxon>
        <taxon>Agaricomycetidae</taxon>
        <taxon>Agaricales</taxon>
        <taxon>Agaricineae</taxon>
        <taxon>Strophariaceae</taxon>
        <taxon>Galerina</taxon>
    </lineage>
</organism>
<dbReference type="PANTHER" id="PTHR36223:SF1">
    <property type="entry name" value="TRANSCRIPTION ELONGATION FACTOR EAF N-TERMINAL DOMAIN-CONTAINING PROTEIN"/>
    <property type="match status" value="1"/>
</dbReference>
<feature type="compositionally biased region" description="Basic and acidic residues" evidence="2">
    <location>
        <begin position="354"/>
        <end position="368"/>
    </location>
</feature>
<sequence>MPIVGGFSCWIQVDGQPLAEYKIEYSVDGTQATCWIPSEVGKEFQVCYSDPVRILTTGSRVTVDGTLCSRKVLPVEHPRSTVTHKGAMITDTTLRPFIFSSCQLLDDDNLESLNNPPAIGEVILVIQEVHVHSRLLKREAVNLPPLQIHERAKKGIVHGTQLGEEVSRRRKQPRKTTLLRELATFVFKYRPLAALMADGIALLPDPPPRKPLSSTEDFIDLTLDDEEPRRSRGKNCSKVKVEMKKEDLIIKTLDDEDLHRSRGENRSRVKMEMKIEDSIENLDDEELRRLRRKVKMEMKKEDSLIETLNDEESRRSRGKNCSRVKLEMKKEDSIIETSDAEEPHRSRGKHRSRVKMEMKKEDSVIDLT</sequence>
<keyword evidence="5" id="KW-1185">Reference proteome</keyword>
<reference evidence="5" key="1">
    <citation type="journal article" date="2014" name="Proc. Natl. Acad. Sci. U.S.A.">
        <title>Extensive sampling of basidiomycete genomes demonstrates inadequacy of the white-rot/brown-rot paradigm for wood decay fungi.</title>
        <authorList>
            <person name="Riley R."/>
            <person name="Salamov A.A."/>
            <person name="Brown D.W."/>
            <person name="Nagy L.G."/>
            <person name="Floudas D."/>
            <person name="Held B.W."/>
            <person name="Levasseur A."/>
            <person name="Lombard V."/>
            <person name="Morin E."/>
            <person name="Otillar R."/>
            <person name="Lindquist E.A."/>
            <person name="Sun H."/>
            <person name="LaButti K.M."/>
            <person name="Schmutz J."/>
            <person name="Jabbour D."/>
            <person name="Luo H."/>
            <person name="Baker S.E."/>
            <person name="Pisabarro A.G."/>
            <person name="Walton J.D."/>
            <person name="Blanchette R.A."/>
            <person name="Henrissat B."/>
            <person name="Martin F."/>
            <person name="Cullen D."/>
            <person name="Hibbett D.S."/>
            <person name="Grigoriev I.V."/>
        </authorList>
    </citation>
    <scope>NUCLEOTIDE SEQUENCE [LARGE SCALE GENOMIC DNA]</scope>
    <source>
        <strain evidence="5">CBS 339.88</strain>
    </source>
</reference>
<dbReference type="PANTHER" id="PTHR36223">
    <property type="entry name" value="BETA-LACTAMASE-TYPE TRANSPEPTIDASE FOLD DOMAIN CONTAINING PROTEIN"/>
    <property type="match status" value="1"/>
</dbReference>
<evidence type="ECO:0000256" key="1">
    <source>
        <dbReference type="SAM" id="Coils"/>
    </source>
</evidence>
<proteinExistence type="predicted"/>
<evidence type="ECO:0000313" key="5">
    <source>
        <dbReference type="Proteomes" id="UP000027222"/>
    </source>
</evidence>
<dbReference type="Pfam" id="PF25534">
    <property type="entry name" value="DUF7918"/>
    <property type="match status" value="1"/>
</dbReference>
<dbReference type="HOGENOM" id="CLU_060356_3_1_1"/>
<keyword evidence="1" id="KW-0175">Coiled coil</keyword>
<name>A0A067SCD9_GALM3</name>
<dbReference type="InterPro" id="IPR057678">
    <property type="entry name" value="DUF7918"/>
</dbReference>
<dbReference type="STRING" id="685588.A0A067SCD9"/>
<evidence type="ECO:0000259" key="3">
    <source>
        <dbReference type="Pfam" id="PF25534"/>
    </source>
</evidence>
<dbReference type="AlphaFoldDB" id="A0A067SCD9"/>
<dbReference type="OrthoDB" id="3364132at2759"/>